<dbReference type="PANTHER" id="PTHR40903">
    <property type="entry name" value="GLYCINE-RICH CELL WALL STRUCTURAL PROTEIN 1-LIKE"/>
    <property type="match status" value="1"/>
</dbReference>
<protein>
    <submittedName>
        <fullName evidence="2">Uncharacterized protein</fullName>
    </submittedName>
</protein>
<evidence type="ECO:0000313" key="2">
    <source>
        <dbReference type="EMBL" id="KAA0157064.1"/>
    </source>
</evidence>
<feature type="region of interest" description="Disordered" evidence="1">
    <location>
        <begin position="1067"/>
        <end position="1102"/>
    </location>
</feature>
<feature type="compositionally biased region" description="Gly residues" evidence="1">
    <location>
        <begin position="1526"/>
        <end position="1544"/>
    </location>
</feature>
<dbReference type="PANTHER" id="PTHR40903:SF1">
    <property type="entry name" value="HYPHALLY REGULATED CELL WALL PROTEIN 3"/>
    <property type="match status" value="1"/>
</dbReference>
<gene>
    <name evidence="2" type="ORF">FNF29_00416</name>
</gene>
<feature type="region of interest" description="Disordered" evidence="1">
    <location>
        <begin position="1515"/>
        <end position="1546"/>
    </location>
</feature>
<feature type="region of interest" description="Disordered" evidence="1">
    <location>
        <begin position="904"/>
        <end position="1001"/>
    </location>
</feature>
<dbReference type="Proteomes" id="UP000323011">
    <property type="component" value="Unassembled WGS sequence"/>
</dbReference>
<evidence type="ECO:0000313" key="3">
    <source>
        <dbReference type="Proteomes" id="UP000323011"/>
    </source>
</evidence>
<feature type="compositionally biased region" description="Low complexity" evidence="1">
    <location>
        <begin position="904"/>
        <end position="919"/>
    </location>
</feature>
<organism evidence="2 3">
    <name type="scientific">Cafeteria roenbergensis</name>
    <name type="common">Marine flagellate</name>
    <dbReference type="NCBI Taxonomy" id="33653"/>
    <lineage>
        <taxon>Eukaryota</taxon>
        <taxon>Sar</taxon>
        <taxon>Stramenopiles</taxon>
        <taxon>Bigyra</taxon>
        <taxon>Opalozoa</taxon>
        <taxon>Bicosoecida</taxon>
        <taxon>Cafeteriaceae</taxon>
        <taxon>Cafeteria</taxon>
    </lineage>
</organism>
<comment type="caution">
    <text evidence="2">The sequence shown here is derived from an EMBL/GenBank/DDBJ whole genome shotgun (WGS) entry which is preliminary data.</text>
</comment>
<feature type="region of interest" description="Disordered" evidence="1">
    <location>
        <begin position="1559"/>
        <end position="1622"/>
    </location>
</feature>
<name>A0A5A8CX10_CAFRO</name>
<proteinExistence type="predicted"/>
<sequence>MAAPGVAAHELESFSNACDGYFDAPRQELRVAANAYIIEWLQARSGPGELSLGPEALAAAALPAFLDLHLAILNARASAFARVFCAQALLGCVTQHWRSIARGGRSALRVGCLRLLESQAEALAGGTAGPTEEHVGRMLVEVLARASLLLFDTASEATTASSAADGDAAAAPELHMLGDAASGAEDAAEWLARCSTGRDFVAYCCSALAQRSGSHAHLAILLLEGLFDQASASHGAATDMATVRAALWRTALPMALRQAFVWLALASAAPVPSPLTASKAGEAAPALLGGDASWLLGAMEGSADAGSRHVAALTASLRLVVCCLRFCAVGAGGGASGDDIEDTPLRVPADDVVRTAWPAAVVARAAVALAELAGTATMQVAAAAARLAVPAGVERPAVPRALFGPVLEAARLGIEALQLVTRQTASAFSGSGGVLGAGSGGSGGDAAGAAASPASMRRSVLLRASTALLCSPRALRHKQLAHRAAAHALMLSRFLDHPVAVGGSPDFPAFARALGSITVAAIRSWRLLEPATISALAHAWSGFASAGEDGPFLGQAAAEAAAAVSQEAVTAFVEARMHAAAAAIADAAVEAGVEEDDLEAWASQPASQGFGGAASPFHPVPLLVARLDAAAGGPGAEAATALARRLALAAGEVFDVVRFEEADGADEAACSRIGGDFACLAACATGHAARLLCGAFDSLLGDVVRIAGSAGIPGGPSAASVATAVAATQGRLAWAVRCISAVMMTCSAEMRATRSTPLRMAIRARRTRRAQFGNRSPPIGAGATVPPSLPPLAAIREGVATALTPRRRSAVSLGGPSAGNGAGRTLAFDGVVTGGASGEDDAGVAGAASGRLAAGSVTPMRLGAATGGSAASSLYTGGSASRPPRSPASALRPLRRHLALARDLLGAGPPSGSSSVAAGRHGAASQGWPGGSGLMSSTSTPAHLPMLTPLGDFAASAGDVDEDEDDVEAGRAGGAGAGAQGHGGGGAGSGASFGRGRASHGFSLSQSSLADAAGAGDPSALALSKAAQRLEGAVARLEAASSSAGEGGGAADAFDLSALSKALQDVQARADASNGGADEEDDDPNEGTGGARGGQAAAARERVSMDSMFKGATRHLERTLGDLASAVERYLGPPGDAEAAAISSVDAVLGAGGASGSSQGGRAGAGGAPESGFDAVGACSELATRVLRLVMMLRGKGSGLRFGDAAAAEAAAAAADADVDDAGLSLELFSKLSLGAGGGGSGSGSGSGGGASAVEAARATAAQLAAAEMAHRSLTSTGWTQPREALERSVLTFFDQFRALYIDDRALMESRRATRKLMGFSRLPAEYTGGTLGQTAPSAAGRPGSTFLERTCATMGASQPHELLDVVVAKVVDNLRSCTTARDKGLKARSHVLHQSVETLRCLAQADEDATHSLLRSRPPSAVGRDLLRSPSMRSLLRTAPQQLVPCLVGHRMARVRVALYSLLTSLVLLHARVSLDSEEPLAPSSYHVEADRRDRNRALAEAVAKGVRYLPDFGGGTAASRGRGDGIGGSGRAGGGGGGGGIAGLADLEEDEDDAVGLGARRGIGSGHDDDDDDDLDVERGDDLGGAGTTASSVVATFAGGPSSDLGDGDEDDEAAGAAAAAASDAAARDLGADPEVLRDFGGGGVGWFIALLRPLESTAAVPFRLLQAASCCAVVRGVATREELGPTAMAAVRAHGVSSWVPNLLGPAADPDAITFAPTSPEAERMAPEAAGMLPLLSVAWASAIPVKVTRDAGEGVAVRADGALLLTQAVHDAVAAWLNDILGVLSAIKQPDHLAVSLEVLGRQLALVPAVAALVRDPVMPVWAARLVSELLRCRGNRFSSPMSGSVLAVRLFRIAAGVAEAVALVCRSRRPHRFVTEGEFRRTGVRNLSSAPSWLQLANAGLCVFGQALSARWVPFGAMRAMGDDTETRAVMLACETMQGVHKWHLRDIPDLRPAYFGALEAVAAAVSADPEAFPSAAVILARLLAFALQGMSMSGSGGDKSSAFMGVGVPVRACVAAYSILRPLAIAHRVIARADLASRGATVGSLRDVVKDEQSATLWELAGFGSSAMLPEGASVPMPTEADRKAAAASVALFQEVGKRFPGMGTAISKHIGALVANPSAGGFARAPVLLASITAFPAHFRTYCLGAVAASHSRHFAAAVGPLVDIAERMAVCSRRTLFRDESAFAVCLGSASRRLAAD</sequence>
<accession>A0A5A8CX10</accession>
<dbReference type="EMBL" id="VLTN01000002">
    <property type="protein sequence ID" value="KAA0157064.1"/>
    <property type="molecule type" value="Genomic_DNA"/>
</dbReference>
<reference evidence="2 3" key="1">
    <citation type="submission" date="2019-07" db="EMBL/GenBank/DDBJ databases">
        <title>Genomes of Cafeteria roenbergensis.</title>
        <authorList>
            <person name="Fischer M.G."/>
            <person name="Hackl T."/>
            <person name="Roman M."/>
        </authorList>
    </citation>
    <scope>NUCLEOTIDE SEQUENCE [LARGE SCALE GENOMIC DNA]</scope>
    <source>
        <strain evidence="2 3">BVI</strain>
    </source>
</reference>
<evidence type="ECO:0000256" key="1">
    <source>
        <dbReference type="SAM" id="MobiDB-lite"/>
    </source>
</evidence>
<feature type="region of interest" description="Disordered" evidence="1">
    <location>
        <begin position="866"/>
        <end position="890"/>
    </location>
</feature>
<feature type="compositionally biased region" description="Gly residues" evidence="1">
    <location>
        <begin position="971"/>
        <end position="993"/>
    </location>
</feature>
<keyword evidence="3" id="KW-1185">Reference proteome</keyword>